<organism evidence="1 2">
    <name type="scientific">Daphnia sinensis</name>
    <dbReference type="NCBI Taxonomy" id="1820382"/>
    <lineage>
        <taxon>Eukaryota</taxon>
        <taxon>Metazoa</taxon>
        <taxon>Ecdysozoa</taxon>
        <taxon>Arthropoda</taxon>
        <taxon>Crustacea</taxon>
        <taxon>Branchiopoda</taxon>
        <taxon>Diplostraca</taxon>
        <taxon>Cladocera</taxon>
        <taxon>Anomopoda</taxon>
        <taxon>Daphniidae</taxon>
        <taxon>Daphnia</taxon>
        <taxon>Daphnia similis group</taxon>
    </lineage>
</organism>
<sequence>MGVTGNSESPRLFSMSLGSTIGTFANPSNTELAPILGTATILDDGTGNFWIGDNKSPASSAELISANLFLDNDQLPSSFEIKDINGNLIGDQTAGIPFDIRIRALDANGALVTGFTGTVSLTSSGVLSGAPVITSTFANGVLASQNLTITNTGNFVLNASDGGSTPVTGTSNSFMVNAGIASKLSITTQPSANAASGEVFAQQPSVQLQDQFGNLVAQSGVLISVEIASGNITLGGTLTATTDANGLATFTDLMITGLGGSRTLSFTSPGLTAAVSNAINITAGTASKLSITTQPSANAASGEVFAQQPSIQLQDQFGNLVAQSGVLISVEIASGNITLGGTLTATTDANGLATFTDLMITGLGGSRTLSFTSPGLTAAISNAINIKATVLNSILGIKKDPNTNELSQSITLPEGDQEVETFSSDESIVWSLEEVGANDDTNLFELILNADGSVTVKFKSPAIPGTYQVNLCATDASGNKTCIKITIIIKDGTAPKIDSDENTIVKDQITGEYATEVTLPEGEQEVETFKSDEGVVWNLEPTGAEDDTSLFELILNPGGTMTVKFKGQSIPGKYQVNLCATDNAGNKTCVLLTIVVTAKPIVLNLLLDDNTEEKLDKDPNTNLALIEKIIPEGELNVASFTTDNDLVWELGPFGDRDDSDLFELIFENEIGSSSDGRILAQLRTSDSFVKRVSVVFKDKSIAGFYQVQLSAKDQFGNSSFVVINVTVLADVLAVLTIGNQVEIPWGSSMVIKAKQQILTSDGESPFVDVQLNETPLNRFARGDYRLTGELLLPDYLRNPSNLKADILVRVLPKPAPIDLTLSQNVFAADLVKEFLFVGDFAVVDPVDNIHEVELYNDGYDNKYFEIKDKVLFWSSADPGAGKIKFTILVRVTDRDGNTLDKFFEITRTRPSISELEIYNTFTPNADGINDDWGVPGIRFYRGARVEVFDGGGIRMFYTEDSKIRWDGTHKGKAMPVGSYYWIIEVDETGEIRKGIVNLLRK</sequence>
<reference evidence="1" key="1">
    <citation type="submission" date="2022-05" db="EMBL/GenBank/DDBJ databases">
        <title>A multi-omics perspective on studying reproductive biology in Daphnia sinensis.</title>
        <authorList>
            <person name="Jia J."/>
        </authorList>
    </citation>
    <scope>NUCLEOTIDE SEQUENCE</scope>
    <source>
        <strain evidence="1">WSL</strain>
    </source>
</reference>
<protein>
    <submittedName>
        <fullName evidence="1">Uncharacterized protein</fullName>
    </submittedName>
</protein>
<evidence type="ECO:0000313" key="2">
    <source>
        <dbReference type="Proteomes" id="UP000820818"/>
    </source>
</evidence>
<name>A0AAD5KEA3_9CRUS</name>
<gene>
    <name evidence="1" type="ORF">GHT06_003533</name>
</gene>
<dbReference type="AlphaFoldDB" id="A0AAD5KEA3"/>
<comment type="caution">
    <text evidence="1">The sequence shown here is derived from an EMBL/GenBank/DDBJ whole genome shotgun (WGS) entry which is preliminary data.</text>
</comment>
<dbReference type="EMBL" id="WJBH02000178">
    <property type="protein sequence ID" value="KAI9550161.1"/>
    <property type="molecule type" value="Genomic_DNA"/>
</dbReference>
<keyword evidence="2" id="KW-1185">Reference proteome</keyword>
<dbReference type="Pfam" id="PF13585">
    <property type="entry name" value="CHU_C"/>
    <property type="match status" value="1"/>
</dbReference>
<dbReference type="InterPro" id="IPR026341">
    <property type="entry name" value="T9SS_type_B"/>
</dbReference>
<dbReference type="NCBIfam" id="TIGR04131">
    <property type="entry name" value="Bac_Flav_CTERM"/>
    <property type="match status" value="1"/>
</dbReference>
<accession>A0AAD5KEA3</accession>
<evidence type="ECO:0000313" key="1">
    <source>
        <dbReference type="EMBL" id="KAI9550161.1"/>
    </source>
</evidence>
<dbReference type="Proteomes" id="UP000820818">
    <property type="component" value="Unassembled WGS sequence"/>
</dbReference>
<proteinExistence type="predicted"/>